<name>A0A644ZD26_9ZZZZ</name>
<protein>
    <submittedName>
        <fullName evidence="1">Uncharacterized protein</fullName>
    </submittedName>
</protein>
<sequence length="63" mass="6610">METFQLGLELFSGLDQQLIAEECSAEAETFAVVDQMGGEIEAGLIPQGGECTGYITGGRTLAL</sequence>
<accession>A0A644ZD26</accession>
<proteinExistence type="predicted"/>
<reference evidence="1" key="1">
    <citation type="submission" date="2019-08" db="EMBL/GenBank/DDBJ databases">
        <authorList>
            <person name="Kucharzyk K."/>
            <person name="Murdoch R.W."/>
            <person name="Higgins S."/>
            <person name="Loffler F."/>
        </authorList>
    </citation>
    <scope>NUCLEOTIDE SEQUENCE</scope>
</reference>
<gene>
    <name evidence="1" type="ORF">SDC9_85279</name>
</gene>
<evidence type="ECO:0000313" key="1">
    <source>
        <dbReference type="EMBL" id="MPM38649.1"/>
    </source>
</evidence>
<comment type="caution">
    <text evidence="1">The sequence shown here is derived from an EMBL/GenBank/DDBJ whole genome shotgun (WGS) entry which is preliminary data.</text>
</comment>
<dbReference type="AlphaFoldDB" id="A0A644ZD26"/>
<organism evidence="1">
    <name type="scientific">bioreactor metagenome</name>
    <dbReference type="NCBI Taxonomy" id="1076179"/>
    <lineage>
        <taxon>unclassified sequences</taxon>
        <taxon>metagenomes</taxon>
        <taxon>ecological metagenomes</taxon>
    </lineage>
</organism>
<dbReference type="EMBL" id="VSSQ01008356">
    <property type="protein sequence ID" value="MPM38649.1"/>
    <property type="molecule type" value="Genomic_DNA"/>
</dbReference>